<protein>
    <submittedName>
        <fullName evidence="2">DNAH7 protein</fullName>
    </submittedName>
</protein>
<organism evidence="2 3">
    <name type="scientific">Symbiodinium natans</name>
    <dbReference type="NCBI Taxonomy" id="878477"/>
    <lineage>
        <taxon>Eukaryota</taxon>
        <taxon>Sar</taxon>
        <taxon>Alveolata</taxon>
        <taxon>Dinophyceae</taxon>
        <taxon>Suessiales</taxon>
        <taxon>Symbiodiniaceae</taxon>
        <taxon>Symbiodinium</taxon>
    </lineage>
</organism>
<evidence type="ECO:0000313" key="3">
    <source>
        <dbReference type="Proteomes" id="UP000604046"/>
    </source>
</evidence>
<reference evidence="2" key="1">
    <citation type="submission" date="2021-02" db="EMBL/GenBank/DDBJ databases">
        <authorList>
            <person name="Dougan E. K."/>
            <person name="Rhodes N."/>
            <person name="Thang M."/>
            <person name="Chan C."/>
        </authorList>
    </citation>
    <scope>NUCLEOTIDE SEQUENCE</scope>
</reference>
<proteinExistence type="predicted"/>
<gene>
    <name evidence="2" type="primary">DNAH7</name>
    <name evidence="2" type="ORF">SNAT2548_LOCUS34815</name>
</gene>
<dbReference type="AlphaFoldDB" id="A0A812V3J9"/>
<comment type="caution">
    <text evidence="2">The sequence shown here is derived from an EMBL/GenBank/DDBJ whole genome shotgun (WGS) entry which is preliminary data.</text>
</comment>
<evidence type="ECO:0000256" key="1">
    <source>
        <dbReference type="SAM" id="MobiDB-lite"/>
    </source>
</evidence>
<feature type="region of interest" description="Disordered" evidence="1">
    <location>
        <begin position="101"/>
        <end position="144"/>
    </location>
</feature>
<keyword evidence="3" id="KW-1185">Reference proteome</keyword>
<evidence type="ECO:0000313" key="2">
    <source>
        <dbReference type="EMBL" id="CAE7612278.1"/>
    </source>
</evidence>
<sequence>MIFSCQVEMPGEATVDAWTVAGLKACELAPDLPPDSCSLATTCDGSSPVAVPEAAVAAGSQYRRDLLLSFRSLLPVQPAGCTLPCLVPAEVVWEPWRRVPRRRGRRAEPRLPEGEEPVADEAPQTPEVTGTEVPPDLPAQPAPAAEVHFHAASVRSKGRRPQPAARAVCTSHARAWPCVRRAPQPEPLE</sequence>
<accession>A0A812V3J9</accession>
<dbReference type="EMBL" id="CAJNDS010002830">
    <property type="protein sequence ID" value="CAE7612278.1"/>
    <property type="molecule type" value="Genomic_DNA"/>
</dbReference>
<name>A0A812V3J9_9DINO</name>
<dbReference type="Proteomes" id="UP000604046">
    <property type="component" value="Unassembled WGS sequence"/>
</dbReference>